<dbReference type="Proteomes" id="UP000663879">
    <property type="component" value="Unassembled WGS sequence"/>
</dbReference>
<dbReference type="Gene3D" id="3.30.420.10">
    <property type="entry name" value="Ribonuclease H-like superfamily/Ribonuclease H"/>
    <property type="match status" value="1"/>
</dbReference>
<dbReference type="GO" id="GO:0003676">
    <property type="term" value="F:nucleic acid binding"/>
    <property type="evidence" value="ECO:0007669"/>
    <property type="project" value="InterPro"/>
</dbReference>
<accession>A0A814SD01</accession>
<protein>
    <recommendedName>
        <fullName evidence="7">Integrase catalytic domain-containing protein</fullName>
    </recommendedName>
</protein>
<comment type="caution">
    <text evidence="8">The sequence shown here is derived from an EMBL/GenBank/DDBJ whole genome shotgun (WGS) entry which is preliminary data.</text>
</comment>
<feature type="non-terminal residue" evidence="8">
    <location>
        <position position="1"/>
    </location>
</feature>
<evidence type="ECO:0000256" key="1">
    <source>
        <dbReference type="ARBA" id="ARBA00022679"/>
    </source>
</evidence>
<gene>
    <name evidence="8" type="ORF">OXX778_LOCUS22991</name>
</gene>
<dbReference type="PANTHER" id="PTHR37984">
    <property type="entry name" value="PROTEIN CBG26694"/>
    <property type="match status" value="1"/>
</dbReference>
<dbReference type="FunFam" id="1.10.340.70:FF:000001">
    <property type="entry name" value="Retrovirus-related Pol polyprotein from transposon gypsy-like Protein"/>
    <property type="match status" value="1"/>
</dbReference>
<dbReference type="SUPFAM" id="SSF56672">
    <property type="entry name" value="DNA/RNA polymerases"/>
    <property type="match status" value="1"/>
</dbReference>
<dbReference type="Pfam" id="PF17917">
    <property type="entry name" value="RT_RNaseH"/>
    <property type="match status" value="1"/>
</dbReference>
<dbReference type="AlphaFoldDB" id="A0A814SD01"/>
<dbReference type="CDD" id="cd09274">
    <property type="entry name" value="RNase_HI_RT_Ty3"/>
    <property type="match status" value="1"/>
</dbReference>
<dbReference type="InterPro" id="IPR036397">
    <property type="entry name" value="RNaseH_sf"/>
</dbReference>
<sequence>FRKIATPIYKAAVYTNKSLLWTEECARAFKILKERLCGENVLALPNFEKPFIVETDACDLGIGGVLSQECEKITRPVAFYSKTLSPAEQKYSTSEKELLAIVKTVENFKYFLFGRTFKIVTDHQPLKWLSSVKEPAARLARWLIRLECYYFKIIYRKGSVNQNADGLSRLPIKAVGAENNEENCEFMVSFVELRAQTSDLKWISDLILEYGHKQPHLEPRNQTQLKLLREYKNLFLKNSILFRKFERNNKIFNQFVIVESDKKTVLDNFHKSLFAGHLGYEKTLNKIEERFYWTGMKKDVFKFVQECLTCQKVKQSRNVHSAKMVPLRPIRPLELIAADIVGPLPVATTGKKYILVIIDHFT</sequence>
<organism evidence="8 9">
    <name type="scientific">Brachionus calyciflorus</name>
    <dbReference type="NCBI Taxonomy" id="104777"/>
    <lineage>
        <taxon>Eukaryota</taxon>
        <taxon>Metazoa</taxon>
        <taxon>Spiralia</taxon>
        <taxon>Gnathifera</taxon>
        <taxon>Rotifera</taxon>
        <taxon>Eurotatoria</taxon>
        <taxon>Monogononta</taxon>
        <taxon>Pseudotrocha</taxon>
        <taxon>Ploima</taxon>
        <taxon>Brachionidae</taxon>
        <taxon>Brachionus</taxon>
    </lineage>
</organism>
<evidence type="ECO:0000256" key="6">
    <source>
        <dbReference type="ARBA" id="ARBA00022918"/>
    </source>
</evidence>
<keyword evidence="1" id="KW-0808">Transferase</keyword>
<feature type="domain" description="Integrase catalytic" evidence="7">
    <location>
        <begin position="328"/>
        <end position="362"/>
    </location>
</feature>
<dbReference type="GO" id="GO:0016787">
    <property type="term" value="F:hydrolase activity"/>
    <property type="evidence" value="ECO:0007669"/>
    <property type="project" value="UniProtKB-KW"/>
</dbReference>
<keyword evidence="4" id="KW-0255">Endonuclease</keyword>
<dbReference type="InterPro" id="IPR001584">
    <property type="entry name" value="Integrase_cat-core"/>
</dbReference>
<evidence type="ECO:0000256" key="3">
    <source>
        <dbReference type="ARBA" id="ARBA00022722"/>
    </source>
</evidence>
<dbReference type="InterPro" id="IPR043128">
    <property type="entry name" value="Rev_trsase/Diguanyl_cyclase"/>
</dbReference>
<dbReference type="InterPro" id="IPR041373">
    <property type="entry name" value="RT_RNaseH"/>
</dbReference>
<dbReference type="Gene3D" id="3.10.20.370">
    <property type="match status" value="1"/>
</dbReference>
<name>A0A814SD01_9BILA</name>
<dbReference type="InterPro" id="IPR043502">
    <property type="entry name" value="DNA/RNA_pol_sf"/>
</dbReference>
<evidence type="ECO:0000256" key="2">
    <source>
        <dbReference type="ARBA" id="ARBA00022695"/>
    </source>
</evidence>
<dbReference type="PROSITE" id="PS50994">
    <property type="entry name" value="INTEGRASE"/>
    <property type="match status" value="1"/>
</dbReference>
<dbReference type="FunFam" id="3.10.20.370:FF:000001">
    <property type="entry name" value="Retrovirus-related Pol polyprotein from transposon 17.6-like protein"/>
    <property type="match status" value="1"/>
</dbReference>
<evidence type="ECO:0000256" key="4">
    <source>
        <dbReference type="ARBA" id="ARBA00022759"/>
    </source>
</evidence>
<reference evidence="8" key="1">
    <citation type="submission" date="2021-02" db="EMBL/GenBank/DDBJ databases">
        <authorList>
            <person name="Nowell W R."/>
        </authorList>
    </citation>
    <scope>NUCLEOTIDE SEQUENCE</scope>
    <source>
        <strain evidence="8">Ploen Becks lab</strain>
    </source>
</reference>
<evidence type="ECO:0000313" key="8">
    <source>
        <dbReference type="EMBL" id="CAF1143378.1"/>
    </source>
</evidence>
<evidence type="ECO:0000313" key="9">
    <source>
        <dbReference type="Proteomes" id="UP000663879"/>
    </source>
</evidence>
<dbReference type="PANTHER" id="PTHR37984:SF5">
    <property type="entry name" value="PROTEIN NYNRIN-LIKE"/>
    <property type="match status" value="1"/>
</dbReference>
<evidence type="ECO:0000256" key="5">
    <source>
        <dbReference type="ARBA" id="ARBA00022801"/>
    </source>
</evidence>
<keyword evidence="5" id="KW-0378">Hydrolase</keyword>
<keyword evidence="2" id="KW-0548">Nucleotidyltransferase</keyword>
<dbReference type="OrthoDB" id="425619at2759"/>
<dbReference type="EMBL" id="CAJNOC010010830">
    <property type="protein sequence ID" value="CAF1143378.1"/>
    <property type="molecule type" value="Genomic_DNA"/>
</dbReference>
<keyword evidence="3" id="KW-0540">Nuclease</keyword>
<dbReference type="Gene3D" id="1.10.340.70">
    <property type="match status" value="1"/>
</dbReference>
<evidence type="ECO:0000259" key="7">
    <source>
        <dbReference type="PROSITE" id="PS50994"/>
    </source>
</evidence>
<dbReference type="GO" id="GO:0015074">
    <property type="term" value="P:DNA integration"/>
    <property type="evidence" value="ECO:0007669"/>
    <property type="project" value="InterPro"/>
</dbReference>
<keyword evidence="9" id="KW-1185">Reference proteome</keyword>
<feature type="non-terminal residue" evidence="8">
    <location>
        <position position="362"/>
    </location>
</feature>
<keyword evidence="6" id="KW-0695">RNA-directed DNA polymerase</keyword>
<proteinExistence type="predicted"/>
<dbReference type="Pfam" id="PF17921">
    <property type="entry name" value="Integrase_H2C2"/>
    <property type="match status" value="1"/>
</dbReference>
<dbReference type="GO" id="GO:0003964">
    <property type="term" value="F:RNA-directed DNA polymerase activity"/>
    <property type="evidence" value="ECO:0007669"/>
    <property type="project" value="UniProtKB-KW"/>
</dbReference>
<dbReference type="InterPro" id="IPR050951">
    <property type="entry name" value="Retrovirus_Pol_polyprotein"/>
</dbReference>
<dbReference type="Gene3D" id="3.30.70.270">
    <property type="match status" value="1"/>
</dbReference>
<dbReference type="InterPro" id="IPR041588">
    <property type="entry name" value="Integrase_H2C2"/>
</dbReference>
<dbReference type="GO" id="GO:0004519">
    <property type="term" value="F:endonuclease activity"/>
    <property type="evidence" value="ECO:0007669"/>
    <property type="project" value="UniProtKB-KW"/>
</dbReference>